<dbReference type="GO" id="GO:0006196">
    <property type="term" value="P:AMP catabolic process"/>
    <property type="evidence" value="ECO:0007669"/>
    <property type="project" value="TreeGrafter"/>
</dbReference>
<comment type="catalytic activity">
    <reaction evidence="1">
        <text>a ribonucleoside 5'-phosphate + H2O = a ribonucleoside + phosphate</text>
        <dbReference type="Rhea" id="RHEA:12484"/>
        <dbReference type="ChEBI" id="CHEBI:15377"/>
        <dbReference type="ChEBI" id="CHEBI:18254"/>
        <dbReference type="ChEBI" id="CHEBI:43474"/>
        <dbReference type="ChEBI" id="CHEBI:58043"/>
        <dbReference type="EC" id="3.1.3.5"/>
    </reaction>
</comment>
<dbReference type="Gene3D" id="3.90.780.10">
    <property type="entry name" value="5'-Nucleotidase, C-terminal domain"/>
    <property type="match status" value="1"/>
</dbReference>
<dbReference type="InterPro" id="IPR036907">
    <property type="entry name" value="5'-Nucleotdase_C_sf"/>
</dbReference>
<dbReference type="AlphaFoldDB" id="A0AAD9NRU9"/>
<sequence length="292" mass="32166">MRQRGFDTKQRFNVKRLEFLDPIPPIQAEVDKLRAQNVNKIFVLGHGGYVLDQKIAKQVKGIDIVVGGHSHTFLYTGNPPSREKPEGDYPTVVKQDSGDEVLVVQASAYGKYLGFLQLEFDDAGKVTSWAGQPILLDKTVEQGSLLTTAIWYEKLRPATDNSWTDVSAAVINGGTVRVSVESGNITMEEVMEALPFRNSIVSVDLEGRHIIEMLEHSIKDYNPHELQGKFLQMSGNLLSDILIAQLQQRSPTVQGLDDTIVFETPTSVTTSASTRVTLGSLLLTLSLVATLV</sequence>
<dbReference type="PANTHER" id="PTHR11575:SF24">
    <property type="entry name" value="5'-NUCLEOTIDASE"/>
    <property type="match status" value="1"/>
</dbReference>
<dbReference type="GO" id="GO:0008253">
    <property type="term" value="F:5'-nucleotidase activity"/>
    <property type="evidence" value="ECO:0007669"/>
    <property type="project" value="UniProtKB-EC"/>
</dbReference>
<dbReference type="PRINTS" id="PR01607">
    <property type="entry name" value="APYRASEFAMLY"/>
</dbReference>
<dbReference type="GO" id="GO:0005886">
    <property type="term" value="C:plasma membrane"/>
    <property type="evidence" value="ECO:0007669"/>
    <property type="project" value="TreeGrafter"/>
</dbReference>
<dbReference type="SUPFAM" id="SSF55816">
    <property type="entry name" value="5'-nucleotidase (syn. UDP-sugar hydrolase), C-terminal domain"/>
    <property type="match status" value="1"/>
</dbReference>
<keyword evidence="6" id="KW-1185">Reference proteome</keyword>
<dbReference type="Proteomes" id="UP001209878">
    <property type="component" value="Unassembled WGS sequence"/>
</dbReference>
<evidence type="ECO:0000313" key="6">
    <source>
        <dbReference type="Proteomes" id="UP001209878"/>
    </source>
</evidence>
<dbReference type="EC" id="3.1.3.5" evidence="3"/>
<dbReference type="EMBL" id="JAODUO010000550">
    <property type="protein sequence ID" value="KAK2178271.1"/>
    <property type="molecule type" value="Genomic_DNA"/>
</dbReference>
<protein>
    <recommendedName>
        <fullName evidence="3">5'-nucleotidase</fullName>
        <ecNumber evidence="3">3.1.3.5</ecNumber>
    </recommendedName>
</protein>
<accession>A0AAD9NRU9</accession>
<dbReference type="SUPFAM" id="SSF56300">
    <property type="entry name" value="Metallo-dependent phosphatases"/>
    <property type="match status" value="1"/>
</dbReference>
<dbReference type="InterPro" id="IPR008334">
    <property type="entry name" value="5'-Nucleotdase_C"/>
</dbReference>
<dbReference type="InterPro" id="IPR029052">
    <property type="entry name" value="Metallo-depent_PP-like"/>
</dbReference>
<comment type="similarity">
    <text evidence="2">Belongs to the 5'-nucleotidase family.</text>
</comment>
<evidence type="ECO:0000259" key="4">
    <source>
        <dbReference type="Pfam" id="PF02872"/>
    </source>
</evidence>
<dbReference type="InterPro" id="IPR006179">
    <property type="entry name" value="5_nucleotidase/apyrase"/>
</dbReference>
<gene>
    <name evidence="5" type="ORF">NP493_550g04003</name>
</gene>
<dbReference type="Pfam" id="PF02872">
    <property type="entry name" value="5_nucleotid_C"/>
    <property type="match status" value="1"/>
</dbReference>
<comment type="caution">
    <text evidence="5">The sequence shown here is derived from an EMBL/GenBank/DDBJ whole genome shotgun (WGS) entry which is preliminary data.</text>
</comment>
<evidence type="ECO:0000313" key="5">
    <source>
        <dbReference type="EMBL" id="KAK2178271.1"/>
    </source>
</evidence>
<evidence type="ECO:0000256" key="2">
    <source>
        <dbReference type="ARBA" id="ARBA00006654"/>
    </source>
</evidence>
<dbReference type="Gene3D" id="3.60.21.10">
    <property type="match status" value="1"/>
</dbReference>
<organism evidence="5 6">
    <name type="scientific">Ridgeia piscesae</name>
    <name type="common">Tubeworm</name>
    <dbReference type="NCBI Taxonomy" id="27915"/>
    <lineage>
        <taxon>Eukaryota</taxon>
        <taxon>Metazoa</taxon>
        <taxon>Spiralia</taxon>
        <taxon>Lophotrochozoa</taxon>
        <taxon>Annelida</taxon>
        <taxon>Polychaeta</taxon>
        <taxon>Sedentaria</taxon>
        <taxon>Canalipalpata</taxon>
        <taxon>Sabellida</taxon>
        <taxon>Siboglinidae</taxon>
        <taxon>Ridgeia</taxon>
    </lineage>
</organism>
<evidence type="ECO:0000256" key="1">
    <source>
        <dbReference type="ARBA" id="ARBA00000815"/>
    </source>
</evidence>
<proteinExistence type="inferred from homology"/>
<name>A0AAD9NRU9_RIDPI</name>
<feature type="domain" description="5'-Nucleotidase C-terminal" evidence="4">
    <location>
        <begin position="143"/>
        <end position="237"/>
    </location>
</feature>
<evidence type="ECO:0000256" key="3">
    <source>
        <dbReference type="ARBA" id="ARBA00012643"/>
    </source>
</evidence>
<dbReference type="PANTHER" id="PTHR11575">
    <property type="entry name" value="5'-NUCLEOTIDASE-RELATED"/>
    <property type="match status" value="1"/>
</dbReference>
<reference evidence="5" key="1">
    <citation type="journal article" date="2023" name="Mol. Biol. Evol.">
        <title>Third-Generation Sequencing Reveals the Adaptive Role of the Epigenome in Three Deep-Sea Polychaetes.</title>
        <authorList>
            <person name="Perez M."/>
            <person name="Aroh O."/>
            <person name="Sun Y."/>
            <person name="Lan Y."/>
            <person name="Juniper S.K."/>
            <person name="Young C.R."/>
            <person name="Angers B."/>
            <person name="Qian P.Y."/>
        </authorList>
    </citation>
    <scope>NUCLEOTIDE SEQUENCE</scope>
    <source>
        <strain evidence="5">R07B-5</strain>
    </source>
</reference>